<protein>
    <submittedName>
        <fullName evidence="2">DUF2213 domain-containing protein</fullName>
    </submittedName>
</protein>
<gene>
    <name evidence="2" type="ORF">D0962_04340</name>
</gene>
<dbReference type="RefSeq" id="WP_250564687.1">
    <property type="nucleotide sequence ID" value="NZ_QZCE01000001.1"/>
</dbReference>
<dbReference type="InterPro" id="IPR016913">
    <property type="entry name" value="UCP029215"/>
</dbReference>
<dbReference type="EMBL" id="QZCE01000001">
    <property type="protein sequence ID" value="NEZ62010.1"/>
    <property type="molecule type" value="Genomic_DNA"/>
</dbReference>
<evidence type="ECO:0000256" key="1">
    <source>
        <dbReference type="SAM" id="MobiDB-lite"/>
    </source>
</evidence>
<feature type="compositionally biased region" description="Basic and acidic residues" evidence="1">
    <location>
        <begin position="271"/>
        <end position="284"/>
    </location>
</feature>
<dbReference type="Pfam" id="PF09979">
    <property type="entry name" value="DUF2213"/>
    <property type="match status" value="1"/>
</dbReference>
<dbReference type="Proteomes" id="UP000473574">
    <property type="component" value="Unassembled WGS sequence"/>
</dbReference>
<feature type="region of interest" description="Disordered" evidence="1">
    <location>
        <begin position="486"/>
        <end position="521"/>
    </location>
</feature>
<dbReference type="AlphaFoldDB" id="A0A6M0S1A3"/>
<reference evidence="2 3" key="1">
    <citation type="journal article" date="2020" name="Microb. Ecol.">
        <title>Ecogenomics of the Marine Benthic Filamentous Cyanobacterium Adonisia.</title>
        <authorList>
            <person name="Walter J.M."/>
            <person name="Coutinho F.H."/>
            <person name="Leomil L."/>
            <person name="Hargreaves P.I."/>
            <person name="Campeao M.E."/>
            <person name="Vieira V.V."/>
            <person name="Silva B.S."/>
            <person name="Fistarol G.O."/>
            <person name="Salomon P.S."/>
            <person name="Sawabe T."/>
            <person name="Mino S."/>
            <person name="Hosokawa M."/>
            <person name="Miyashita H."/>
            <person name="Maruyama F."/>
            <person name="van Verk M.C."/>
            <person name="Dutilh B.E."/>
            <person name="Thompson C.C."/>
            <person name="Thompson F.L."/>
        </authorList>
    </citation>
    <scope>NUCLEOTIDE SEQUENCE [LARGE SCALE GENOMIC DNA]</scope>
    <source>
        <strain evidence="2 3">CCMR0082</strain>
    </source>
</reference>
<name>A0A6M0S1A3_9CYAN</name>
<proteinExistence type="predicted"/>
<organism evidence="2 3">
    <name type="scientific">Adonisia turfae CCMR0082</name>
    <dbReference type="NCBI Taxonomy" id="2304604"/>
    <lineage>
        <taxon>Bacteria</taxon>
        <taxon>Bacillati</taxon>
        <taxon>Cyanobacteriota</taxon>
        <taxon>Adonisia</taxon>
        <taxon>Adonisia turfae</taxon>
    </lineage>
</organism>
<evidence type="ECO:0000313" key="3">
    <source>
        <dbReference type="Proteomes" id="UP000473574"/>
    </source>
</evidence>
<sequence length="521" mass="57029">MARLTAVTIIWNSVAVRLIEAIANIEQFERQDSGSLKVTAIARTPGILTYFDSNGPRKELVTSAFLRSSDQSGFPVAGQLAELPVTLEHPPSLLRNDAAKIEKYSVGETAPKVKVYQDGRIQVEMEVKREDAISAIESGKKRGVSLGYLCDINRKPGSYLGERYDAEQCAPFEADHLAIVARPRAKEALIKSFERTDSEEDFAVAYYEDFAAVSANANVVDSPRSDSMGTETAATVAISDAIQAPETFQIEINGKPHRVDAATYADIQAERADAKKKVPPEFLKHMKGKKGGDEMDDDDDDDDDREDMSDYKRKDAADKIATVLARCDADTLNDAIHNLNVLVGRFDDSIKTVADAVDAIDQMRGRTDALNHTDSGSDSAKYDADDVAALLKRLDAETPADALTQLEGKEFVGQYGHMLPSGFNFDGQSLHELQLEAIKHVEPGLELHSDSEQAVAGAFSVVANRHKRVDSSQQLDQALHMDMIHSQPGADANRRTNTRMTKKPSESLFALSKAVRRSGSK</sequence>
<feature type="compositionally biased region" description="Acidic residues" evidence="1">
    <location>
        <begin position="294"/>
        <end position="307"/>
    </location>
</feature>
<comment type="caution">
    <text evidence="2">The sequence shown here is derived from an EMBL/GenBank/DDBJ whole genome shotgun (WGS) entry which is preliminary data.</text>
</comment>
<evidence type="ECO:0000313" key="2">
    <source>
        <dbReference type="EMBL" id="NEZ62010.1"/>
    </source>
</evidence>
<feature type="region of interest" description="Disordered" evidence="1">
    <location>
        <begin position="271"/>
        <end position="310"/>
    </location>
</feature>
<accession>A0A6M0S1A3</accession>